<evidence type="ECO:0000256" key="5">
    <source>
        <dbReference type="RuleBase" id="RU003345"/>
    </source>
</evidence>
<comment type="similarity">
    <text evidence="1 5">Belongs to the aldehyde dehydrogenase family.</text>
</comment>
<evidence type="ECO:0000256" key="2">
    <source>
        <dbReference type="ARBA" id="ARBA00023002"/>
    </source>
</evidence>
<protein>
    <submittedName>
        <fullName evidence="7">Benzaldehyde dehydrogenase</fullName>
    </submittedName>
</protein>
<proteinExistence type="inferred from homology"/>
<dbReference type="Proteomes" id="UP000019226">
    <property type="component" value="Chromosome"/>
</dbReference>
<dbReference type="RefSeq" id="WP_006823286.1">
    <property type="nucleotide sequence ID" value="NZ_CP004350.1"/>
</dbReference>
<dbReference type="PROSITE" id="PS00687">
    <property type="entry name" value="ALDEHYDE_DEHYDR_GLU"/>
    <property type="match status" value="1"/>
</dbReference>
<evidence type="ECO:0000256" key="1">
    <source>
        <dbReference type="ARBA" id="ARBA00009986"/>
    </source>
</evidence>
<evidence type="ECO:0000313" key="8">
    <source>
        <dbReference type="Proteomes" id="UP000019226"/>
    </source>
</evidence>
<keyword evidence="2 5" id="KW-0560">Oxidoreductase</keyword>
<dbReference type="InterPro" id="IPR029510">
    <property type="entry name" value="Ald_DH_CS_GLU"/>
</dbReference>
<accession>A0ABN4CAX0</accession>
<feature type="domain" description="Aldehyde dehydrogenase" evidence="6">
    <location>
        <begin position="18"/>
        <end position="478"/>
    </location>
</feature>
<dbReference type="EMBL" id="CP004350">
    <property type="protein sequence ID" value="AHI19205.1"/>
    <property type="molecule type" value="Genomic_DNA"/>
</dbReference>
<dbReference type="PANTHER" id="PTHR42986">
    <property type="entry name" value="BENZALDEHYDE DEHYDROGENASE YFMT"/>
    <property type="match status" value="1"/>
</dbReference>
<dbReference type="SUPFAM" id="SSF53720">
    <property type="entry name" value="ALDH-like"/>
    <property type="match status" value="1"/>
</dbReference>
<evidence type="ECO:0000313" key="7">
    <source>
        <dbReference type="EMBL" id="AHI19205.1"/>
    </source>
</evidence>
<dbReference type="Gene3D" id="3.40.309.10">
    <property type="entry name" value="Aldehyde Dehydrogenase, Chain A, domain 2"/>
    <property type="match status" value="1"/>
</dbReference>
<dbReference type="CDD" id="cd07151">
    <property type="entry name" value="ALDH_HBenzADH"/>
    <property type="match status" value="1"/>
</dbReference>
<organism evidence="7 8">
    <name type="scientific">Corynebacterium casei LMG S-19264</name>
    <dbReference type="NCBI Taxonomy" id="1285583"/>
    <lineage>
        <taxon>Bacteria</taxon>
        <taxon>Bacillati</taxon>
        <taxon>Actinomycetota</taxon>
        <taxon>Actinomycetes</taxon>
        <taxon>Mycobacteriales</taxon>
        <taxon>Corynebacteriaceae</taxon>
        <taxon>Corynebacterium</taxon>
    </lineage>
</organism>
<gene>
    <name evidence="7" type="ORF">CCASEI_03125</name>
</gene>
<dbReference type="Gene3D" id="3.40.605.10">
    <property type="entry name" value="Aldehyde Dehydrogenase, Chain A, domain 1"/>
    <property type="match status" value="1"/>
</dbReference>
<sequence>MSQFSGVELNHQLIAGTWRAGSSERSATDNNPFDDSVITDIQQASAADVDKAYEAARKAQPEWAALTPSKRSAIIYKAAELLEEKRAEIVELLIQESGSTRSKANLEVTLAANITREAASFPGRTHGRISPSNTQGKENRVYRVAKGVVGVISPWNFPLHLSIRSVAPALALGNAVVIKAASDTPITGGLIPSRIFEEAGVPAGVISNVTGSGSEIGDHFVTHAIPKLISFTGSTPVGRRVGELAINGGPMKNVSLELGGNAPFIVLADADVDKAAQDAAVGSFLHQGQICMAINRVIVDASIHDEFVEKFVAAAKHIPAGDPFEDKTMVGPIINDSQLDSVKQKIAQAKEEGARVALEGPIEGRLVHPHVFTDVTREMEIARDEIFGPLIGVLKADDETHAIELANDPEFGLSAAIYSTDIDHASQVALQIESGMVHINDLTVNDEPHVMFGGMKNSGLGRFNGDWAIEEFTDDRWIGVKRS</sequence>
<reference evidence="8" key="1">
    <citation type="submission" date="2013-02" db="EMBL/GenBank/DDBJ databases">
        <title>The complete genome sequence of Corynebacterium casei LMG S-19264 (=DSM 44701).</title>
        <authorList>
            <person name="Ruckert C."/>
            <person name="Albersmeier A."/>
            <person name="Kalinowski J."/>
        </authorList>
    </citation>
    <scope>NUCLEOTIDE SEQUENCE [LARGE SCALE GENOMIC DNA]</scope>
    <source>
        <strain evidence="8">LMG S-19264</strain>
    </source>
</reference>
<evidence type="ECO:0000259" key="6">
    <source>
        <dbReference type="Pfam" id="PF00171"/>
    </source>
</evidence>
<name>A0ABN4CAX0_9CORY</name>
<dbReference type="InterPro" id="IPR016160">
    <property type="entry name" value="Ald_DH_CS_CYS"/>
</dbReference>
<feature type="active site" evidence="4">
    <location>
        <position position="257"/>
    </location>
</feature>
<dbReference type="InterPro" id="IPR015590">
    <property type="entry name" value="Aldehyde_DH_dom"/>
</dbReference>
<evidence type="ECO:0000256" key="4">
    <source>
        <dbReference type="PROSITE-ProRule" id="PRU10007"/>
    </source>
</evidence>
<dbReference type="InterPro" id="IPR016162">
    <property type="entry name" value="Ald_DH_N"/>
</dbReference>
<dbReference type="InterPro" id="IPR016161">
    <property type="entry name" value="Ald_DH/histidinol_DH"/>
</dbReference>
<keyword evidence="3" id="KW-0520">NAD</keyword>
<dbReference type="Pfam" id="PF00171">
    <property type="entry name" value="Aldedh"/>
    <property type="match status" value="1"/>
</dbReference>
<dbReference type="InterPro" id="IPR016163">
    <property type="entry name" value="Ald_DH_C"/>
</dbReference>
<keyword evidence="8" id="KW-1185">Reference proteome</keyword>
<dbReference type="PANTHER" id="PTHR42986:SF1">
    <property type="entry name" value="BENZALDEHYDE DEHYDROGENASE YFMT"/>
    <property type="match status" value="1"/>
</dbReference>
<dbReference type="GeneID" id="82876811"/>
<dbReference type="PROSITE" id="PS00070">
    <property type="entry name" value="ALDEHYDE_DEHYDR_CYS"/>
    <property type="match status" value="1"/>
</dbReference>
<evidence type="ECO:0000256" key="3">
    <source>
        <dbReference type="ARBA" id="ARBA00023027"/>
    </source>
</evidence>